<keyword evidence="2" id="KW-1185">Reference proteome</keyword>
<name>A0ABZ3IFB4_9FIRM</name>
<evidence type="ECO:0000313" key="1">
    <source>
        <dbReference type="EMBL" id="XFO64038.1"/>
    </source>
</evidence>
<evidence type="ECO:0008006" key="3">
    <source>
        <dbReference type="Google" id="ProtNLM"/>
    </source>
</evidence>
<evidence type="ECO:0000313" key="2">
    <source>
        <dbReference type="Proteomes" id="UP000216752"/>
    </source>
</evidence>
<reference evidence="1" key="1">
    <citation type="submission" date="2024-05" db="EMBL/GenBank/DDBJ databases">
        <title>Isolation and characterization of Sporomusa carbonis sp. nov., a carboxydotrophic hydrogenogen in the genus of Sporomusa isolated from a charcoal burning pile.</title>
        <authorList>
            <person name="Boeer T."/>
            <person name="Rosenbaum F."/>
            <person name="Eysell L."/>
            <person name="Mueller V."/>
            <person name="Daniel R."/>
            <person name="Poehlein A."/>
        </authorList>
    </citation>
    <scope>NUCLEOTIDE SEQUENCE [LARGE SCALE GENOMIC DNA]</scope>
    <source>
        <strain evidence="1">DSM 10669</strain>
    </source>
</reference>
<sequence length="451" mass="51028">MTSKFKNKKITWFLIVTVLVAWMITIPDRAAGETGNRYRGPEVQFLEEKYSICFGSVINNGEFISALAKVLNLDYTEQSSRIEGITPNSKYFKTANALYKDGVLTESKLDADSRLTSINAVALAVRAAGLKEVVDTYNRHKTDVAISKLGLSGSKLQPSLMNELAVAIDSELLPQSCYKNIHLNEAVTPELAAVLLTKVLAFHGEYLPANYLGYITDEDIYGKVYTTWKNAKLIKDRKLLEVVNEGVTQGLINGYNLRDKDNVHRFDERRTIRYGHSSIKHALQLIALLKSEGLNAKVQFEPKTSAYIYLKEWGKPSITPDFTVAEFANGIYVAYAKEYDISFEFQTLEQKQAFQTIIFKYAKKDRENQQGLIYDAWWQPLYTSVTPISGYQTVTDHVITDGHYEIHTFSLEENSFAVLSGLMAISPDMQVAQQTVWVDNPFYQYLLGGYR</sequence>
<gene>
    <name evidence="1" type="ORF">SPSIL_001270</name>
</gene>
<accession>A0ABZ3IFB4</accession>
<dbReference type="Proteomes" id="UP000216752">
    <property type="component" value="Chromosome"/>
</dbReference>
<proteinExistence type="predicted"/>
<dbReference type="EMBL" id="CP155573">
    <property type="protein sequence ID" value="XFO64038.1"/>
    <property type="molecule type" value="Genomic_DNA"/>
</dbReference>
<organism evidence="1 2">
    <name type="scientific">Sporomusa silvacetica DSM 10669</name>
    <dbReference type="NCBI Taxonomy" id="1123289"/>
    <lineage>
        <taxon>Bacteria</taxon>
        <taxon>Bacillati</taxon>
        <taxon>Bacillota</taxon>
        <taxon>Negativicutes</taxon>
        <taxon>Selenomonadales</taxon>
        <taxon>Sporomusaceae</taxon>
        <taxon>Sporomusa</taxon>
    </lineage>
</organism>
<protein>
    <recommendedName>
        <fullName evidence="3">SLH domain-containing protein</fullName>
    </recommendedName>
</protein>